<accession>A0ABU0Z1M1</accession>
<dbReference type="InterPro" id="IPR050707">
    <property type="entry name" value="HTH_MetabolicPath_Reg"/>
</dbReference>
<proteinExistence type="predicted"/>
<name>A0ABU0Z1M1_9MICO</name>
<comment type="caution">
    <text evidence="6">The sequence shown here is derived from an EMBL/GenBank/DDBJ whole genome shotgun (WGS) entry which is preliminary data.</text>
</comment>
<dbReference type="Pfam" id="PF09339">
    <property type="entry name" value="HTH_IclR"/>
    <property type="match status" value="1"/>
</dbReference>
<dbReference type="SMART" id="SM00346">
    <property type="entry name" value="HTH_ICLR"/>
    <property type="match status" value="1"/>
</dbReference>
<keyword evidence="3" id="KW-0804">Transcription</keyword>
<keyword evidence="1" id="KW-0805">Transcription regulation</keyword>
<reference evidence="6 7" key="1">
    <citation type="submission" date="2023-08" db="EMBL/GenBank/DDBJ databases">
        <title>Microbacterium psychrotolerans sp. nov., a psychrotolerant bacterium isolated from soil in Heilongjiang Province, China.</title>
        <authorList>
            <person name="An P."/>
            <person name="Zhao D."/>
            <person name="Xiang H."/>
        </authorList>
    </citation>
    <scope>NUCLEOTIDE SEQUENCE [LARGE SCALE GENOMIC DNA]</scope>
    <source>
        <strain evidence="6 7">QXD-8</strain>
    </source>
</reference>
<dbReference type="InterPro" id="IPR036388">
    <property type="entry name" value="WH-like_DNA-bd_sf"/>
</dbReference>
<dbReference type="Proteomes" id="UP001235133">
    <property type="component" value="Unassembled WGS sequence"/>
</dbReference>
<keyword evidence="2" id="KW-0238">DNA-binding</keyword>
<dbReference type="PROSITE" id="PS51078">
    <property type="entry name" value="ICLR_ED"/>
    <property type="match status" value="1"/>
</dbReference>
<sequence length="262" mass="28275">MVATDAAADDARVVGSDRVLAVLIELGAHPRGVSLDDLAAAMRSPKSTVHRALASLRKAGLAAQISRGTYVLGDEFFRLAFHNYAERPEAVRITPVLEELAARFGETTHYAVLDGPEVVYRAKVDPPGGAVRLTSVVGGRNPAYRTAVGKLLLSYRVGDRDELRDLLGAGALEQRTPRTITDLGRLWDELRLSKERGYAVDDQENEVGVNCVAVPVQSEEHTSPTGAISVSALAFRIPLPQLVAELPAIRAIVRREPVPTTQ</sequence>
<evidence type="ECO:0000313" key="7">
    <source>
        <dbReference type="Proteomes" id="UP001235133"/>
    </source>
</evidence>
<evidence type="ECO:0000256" key="1">
    <source>
        <dbReference type="ARBA" id="ARBA00023015"/>
    </source>
</evidence>
<dbReference type="Gene3D" id="3.30.450.40">
    <property type="match status" value="1"/>
</dbReference>
<dbReference type="InterPro" id="IPR036390">
    <property type="entry name" value="WH_DNA-bd_sf"/>
</dbReference>
<evidence type="ECO:0000259" key="4">
    <source>
        <dbReference type="PROSITE" id="PS51077"/>
    </source>
</evidence>
<dbReference type="SUPFAM" id="SSF55781">
    <property type="entry name" value="GAF domain-like"/>
    <property type="match status" value="1"/>
</dbReference>
<dbReference type="SUPFAM" id="SSF46785">
    <property type="entry name" value="Winged helix' DNA-binding domain"/>
    <property type="match status" value="1"/>
</dbReference>
<dbReference type="Pfam" id="PF01614">
    <property type="entry name" value="IclR_C"/>
    <property type="match status" value="1"/>
</dbReference>
<dbReference type="PANTHER" id="PTHR30136">
    <property type="entry name" value="HELIX-TURN-HELIX TRANSCRIPTIONAL REGULATOR, ICLR FAMILY"/>
    <property type="match status" value="1"/>
</dbReference>
<protein>
    <submittedName>
        <fullName evidence="6">IclR family transcriptional regulator</fullName>
    </submittedName>
</protein>
<organism evidence="6 7">
    <name type="scientific">Microbacterium psychrotolerans</name>
    <dbReference type="NCBI Taxonomy" id="3068321"/>
    <lineage>
        <taxon>Bacteria</taxon>
        <taxon>Bacillati</taxon>
        <taxon>Actinomycetota</taxon>
        <taxon>Actinomycetes</taxon>
        <taxon>Micrococcales</taxon>
        <taxon>Microbacteriaceae</taxon>
        <taxon>Microbacterium</taxon>
    </lineage>
</organism>
<dbReference type="InterPro" id="IPR029016">
    <property type="entry name" value="GAF-like_dom_sf"/>
</dbReference>
<evidence type="ECO:0000313" key="6">
    <source>
        <dbReference type="EMBL" id="MDQ7878462.1"/>
    </source>
</evidence>
<dbReference type="PANTHER" id="PTHR30136:SF24">
    <property type="entry name" value="HTH-TYPE TRANSCRIPTIONAL REPRESSOR ALLR"/>
    <property type="match status" value="1"/>
</dbReference>
<evidence type="ECO:0000259" key="5">
    <source>
        <dbReference type="PROSITE" id="PS51078"/>
    </source>
</evidence>
<dbReference type="PROSITE" id="PS51077">
    <property type="entry name" value="HTH_ICLR"/>
    <property type="match status" value="1"/>
</dbReference>
<feature type="domain" description="HTH iclR-type" evidence="4">
    <location>
        <begin position="13"/>
        <end position="74"/>
    </location>
</feature>
<dbReference type="InterPro" id="IPR014757">
    <property type="entry name" value="Tscrpt_reg_IclR_C"/>
</dbReference>
<keyword evidence="7" id="KW-1185">Reference proteome</keyword>
<evidence type="ECO:0000256" key="3">
    <source>
        <dbReference type="ARBA" id="ARBA00023163"/>
    </source>
</evidence>
<dbReference type="RefSeq" id="WP_308868008.1">
    <property type="nucleotide sequence ID" value="NZ_JAVFWO010000003.1"/>
</dbReference>
<dbReference type="EMBL" id="JAVFWO010000003">
    <property type="protein sequence ID" value="MDQ7878462.1"/>
    <property type="molecule type" value="Genomic_DNA"/>
</dbReference>
<feature type="domain" description="IclR-ED" evidence="5">
    <location>
        <begin position="75"/>
        <end position="262"/>
    </location>
</feature>
<dbReference type="InterPro" id="IPR005471">
    <property type="entry name" value="Tscrpt_reg_IclR_N"/>
</dbReference>
<gene>
    <name evidence="6" type="ORF">Q9R08_10790</name>
</gene>
<dbReference type="Gene3D" id="1.10.10.10">
    <property type="entry name" value="Winged helix-like DNA-binding domain superfamily/Winged helix DNA-binding domain"/>
    <property type="match status" value="1"/>
</dbReference>
<evidence type="ECO:0000256" key="2">
    <source>
        <dbReference type="ARBA" id="ARBA00023125"/>
    </source>
</evidence>